<feature type="compositionally biased region" description="Low complexity" evidence="1">
    <location>
        <begin position="412"/>
        <end position="441"/>
    </location>
</feature>
<dbReference type="Gene3D" id="3.40.390.10">
    <property type="entry name" value="Collagenase (Catalytic Domain)"/>
    <property type="match status" value="1"/>
</dbReference>
<evidence type="ECO:0008006" key="4">
    <source>
        <dbReference type="Google" id="ProtNLM"/>
    </source>
</evidence>
<dbReference type="EMBL" id="MLFU01000013">
    <property type="protein sequence ID" value="KAK1502325.1"/>
    <property type="molecule type" value="Genomic_DNA"/>
</dbReference>
<accession>A0ABQ9REZ6</accession>
<feature type="compositionally biased region" description="Low complexity" evidence="1">
    <location>
        <begin position="470"/>
        <end position="483"/>
    </location>
</feature>
<reference evidence="2 3" key="1">
    <citation type="submission" date="2016-10" db="EMBL/GenBank/DDBJ databases">
        <title>The genome sequence of Colletotrichum fioriniae PJ7.</title>
        <authorList>
            <person name="Baroncelli R."/>
        </authorList>
    </citation>
    <scope>NUCLEOTIDE SEQUENCE [LARGE SCALE GENOMIC DNA]</scope>
    <source>
        <strain evidence="2 3">Tom-12</strain>
    </source>
</reference>
<feature type="compositionally biased region" description="Pro residues" evidence="1">
    <location>
        <begin position="442"/>
        <end position="451"/>
    </location>
</feature>
<dbReference type="Proteomes" id="UP001227543">
    <property type="component" value="Unassembled WGS sequence"/>
</dbReference>
<feature type="region of interest" description="Disordered" evidence="1">
    <location>
        <begin position="1"/>
        <end position="34"/>
    </location>
</feature>
<evidence type="ECO:0000256" key="1">
    <source>
        <dbReference type="SAM" id="MobiDB-lite"/>
    </source>
</evidence>
<dbReference type="InterPro" id="IPR024079">
    <property type="entry name" value="MetalloPept_cat_dom_sf"/>
</dbReference>
<name>A0ABQ9REZ6_9PEZI</name>
<feature type="region of interest" description="Disordered" evidence="1">
    <location>
        <begin position="517"/>
        <end position="599"/>
    </location>
</feature>
<sequence length="718" mass="74775">IEQIQSSFAAPPGHLTNDSDYESERPDTNTNGRITSLTPLTLLSSLLLASGQGALGHGLSDHARRSIEQTMHISSKRALDGFYVIDQQAGSEWGCTEEKIAALEGAVRDTQALAFMASTVLAEKDSEFSDAYIFWFGEDNTKAATKNSIKTLNYDPVQDFLKAPGTRNRVDDMRIDNLSPTGLTYMCAAADDSMCAGGMAAAAHQHGAGGLSGHSIVLCDRFFGANSQQDMLRTWKDTRRLSASSGFWLLHEVQHLGAIVSDGRRCVDVPDPNETDGSGCYDANCCSRLKGADKIRNAQNMAFFALEVMADPQSGAAPGQSCTIMKRDTGSVLLGGPEDLMARADYSLDAKYEAMLRRQAKASSTWITTHRNGTSSRVPTSHSSKVPVLSSERPTRSASASRSEPPVPPASSGPRSSNPARPSSSGPRASNPVRPSSSAPQPSKPAPPPSSGPRSGSQGPIFTTRPPIPASSFSGASFSYSYSTAPPTTEEGGFPIIPIVPIPIPIAPVAPVPPIVPPVGGGGGGNGGDNGNNGENSKPAESNPPKTSEPSSPPTSLPPTSSSKPSPTSSTPVTRCSSRPPLSVPTGGDASPDRDGFPQAVYDGLAAEARSTSRASSSSSTSSPLMVITDVPEPESTVEVVPTATPTVAPVNPVACYNFDINAYGYCCPGPGNPCEKDIGKCYFNGEGVSGGASGIVPDGARCPPPPGAEYCRGPCEE</sequence>
<keyword evidence="3" id="KW-1185">Reference proteome</keyword>
<evidence type="ECO:0000313" key="2">
    <source>
        <dbReference type="EMBL" id="KAK1502325.1"/>
    </source>
</evidence>
<feature type="non-terminal residue" evidence="2">
    <location>
        <position position="1"/>
    </location>
</feature>
<feature type="compositionally biased region" description="Gly residues" evidence="1">
    <location>
        <begin position="519"/>
        <end position="531"/>
    </location>
</feature>
<comment type="caution">
    <text evidence="2">The sequence shown here is derived from an EMBL/GenBank/DDBJ whole genome shotgun (WGS) entry which is preliminary data.</text>
</comment>
<dbReference type="GeneID" id="85405406"/>
<dbReference type="RefSeq" id="XP_060383974.1">
    <property type="nucleotide sequence ID" value="XM_060521168.1"/>
</dbReference>
<gene>
    <name evidence="2" type="ORF">CTAM01_05138</name>
</gene>
<feature type="compositionally biased region" description="Low complexity" evidence="1">
    <location>
        <begin position="558"/>
        <end position="581"/>
    </location>
</feature>
<proteinExistence type="predicted"/>
<organism evidence="2 3">
    <name type="scientific">Colletotrichum tamarilloi</name>
    <dbReference type="NCBI Taxonomy" id="1209934"/>
    <lineage>
        <taxon>Eukaryota</taxon>
        <taxon>Fungi</taxon>
        <taxon>Dikarya</taxon>
        <taxon>Ascomycota</taxon>
        <taxon>Pezizomycotina</taxon>
        <taxon>Sordariomycetes</taxon>
        <taxon>Hypocreomycetidae</taxon>
        <taxon>Glomerellales</taxon>
        <taxon>Glomerellaceae</taxon>
        <taxon>Colletotrichum</taxon>
        <taxon>Colletotrichum acutatum species complex</taxon>
    </lineage>
</organism>
<dbReference type="SUPFAM" id="SSF55486">
    <property type="entry name" value="Metalloproteases ('zincins'), catalytic domain"/>
    <property type="match status" value="1"/>
</dbReference>
<feature type="compositionally biased region" description="Polar residues" evidence="1">
    <location>
        <begin position="362"/>
        <end position="384"/>
    </location>
</feature>
<evidence type="ECO:0000313" key="3">
    <source>
        <dbReference type="Proteomes" id="UP001227543"/>
    </source>
</evidence>
<feature type="region of interest" description="Disordered" evidence="1">
    <location>
        <begin position="362"/>
        <end position="493"/>
    </location>
</feature>
<protein>
    <recommendedName>
        <fullName evidence="4">Lysine-specific metallo-endopeptidase domain-containing protein</fullName>
    </recommendedName>
</protein>